<accession>A0ACC0Z1N2</accession>
<proteinExistence type="predicted"/>
<organism evidence="1 2">
    <name type="scientific">Pistacia integerrima</name>
    <dbReference type="NCBI Taxonomy" id="434235"/>
    <lineage>
        <taxon>Eukaryota</taxon>
        <taxon>Viridiplantae</taxon>
        <taxon>Streptophyta</taxon>
        <taxon>Embryophyta</taxon>
        <taxon>Tracheophyta</taxon>
        <taxon>Spermatophyta</taxon>
        <taxon>Magnoliopsida</taxon>
        <taxon>eudicotyledons</taxon>
        <taxon>Gunneridae</taxon>
        <taxon>Pentapetalae</taxon>
        <taxon>rosids</taxon>
        <taxon>malvids</taxon>
        <taxon>Sapindales</taxon>
        <taxon>Anacardiaceae</taxon>
        <taxon>Pistacia</taxon>
    </lineage>
</organism>
<evidence type="ECO:0000313" key="1">
    <source>
        <dbReference type="EMBL" id="KAJ0044864.1"/>
    </source>
</evidence>
<dbReference type="Proteomes" id="UP001163603">
    <property type="component" value="Chromosome 3"/>
</dbReference>
<protein>
    <submittedName>
        <fullName evidence="1">Uncharacterized protein</fullName>
    </submittedName>
</protein>
<gene>
    <name evidence="1" type="ORF">Pint_03777</name>
</gene>
<keyword evidence="2" id="KW-1185">Reference proteome</keyword>
<comment type="caution">
    <text evidence="1">The sequence shown here is derived from an EMBL/GenBank/DDBJ whole genome shotgun (WGS) entry which is preliminary data.</text>
</comment>
<sequence>MGEPGEDLGFLVGLCPGCIDKICAAIKIPGPLKEQMQTRNCRIHTYKKRGEKNKTTEDMANEYLNVIQMKLVHAIQRDRQGLVSDCSGFKLLAREMPPGNWKFRIPTKCPLVKASKKIIRELGNSVHRGNRGSQSLKVVMEGICVHQFKTWRIFPLYMCHQQMKRNFLLG</sequence>
<reference evidence="2" key="1">
    <citation type="journal article" date="2023" name="G3 (Bethesda)">
        <title>Genome assembly and association tests identify interacting loci associated with vigor, precocity, and sex in interspecific pistachio rootstocks.</title>
        <authorList>
            <person name="Palmer W."/>
            <person name="Jacygrad E."/>
            <person name="Sagayaradj S."/>
            <person name="Cavanaugh K."/>
            <person name="Han R."/>
            <person name="Bertier L."/>
            <person name="Beede B."/>
            <person name="Kafkas S."/>
            <person name="Golino D."/>
            <person name="Preece J."/>
            <person name="Michelmore R."/>
        </authorList>
    </citation>
    <scope>NUCLEOTIDE SEQUENCE [LARGE SCALE GENOMIC DNA]</scope>
</reference>
<name>A0ACC0Z1N2_9ROSI</name>
<evidence type="ECO:0000313" key="2">
    <source>
        <dbReference type="Proteomes" id="UP001163603"/>
    </source>
</evidence>
<dbReference type="EMBL" id="CM047738">
    <property type="protein sequence ID" value="KAJ0044864.1"/>
    <property type="molecule type" value="Genomic_DNA"/>
</dbReference>